<dbReference type="InterPro" id="IPR055713">
    <property type="entry name" value="DUF7289"/>
</dbReference>
<dbReference type="OrthoDB" id="118051at2157"/>
<reference evidence="2 3" key="1">
    <citation type="submission" date="2017-11" db="EMBL/GenBank/DDBJ databases">
        <title>Isolation and Characterization of Methanogenic Archaea from Saline Meromictic Lake at Siberia.</title>
        <authorList>
            <person name="Shen Y."/>
            <person name="Huang H.-H."/>
            <person name="Lai M.-C."/>
            <person name="Chen S.-C."/>
        </authorList>
    </citation>
    <scope>NUCLEOTIDE SEQUENCE [LARGE SCALE GENOMIC DNA]</scope>
    <source>
        <strain evidence="2 3">SY-01</strain>
    </source>
</reference>
<comment type="caution">
    <text evidence="2">The sequence shown here is derived from an EMBL/GenBank/DDBJ whole genome shotgun (WGS) entry which is preliminary data.</text>
</comment>
<gene>
    <name evidence="2" type="ORF">CUN85_11640</name>
</gene>
<dbReference type="Pfam" id="PF23960">
    <property type="entry name" value="DUF7289"/>
    <property type="match status" value="1"/>
</dbReference>
<proteinExistence type="predicted"/>
<evidence type="ECO:0000313" key="3">
    <source>
        <dbReference type="Proteomes" id="UP000297295"/>
    </source>
</evidence>
<keyword evidence="1" id="KW-0472">Membrane</keyword>
<evidence type="ECO:0000313" key="2">
    <source>
        <dbReference type="EMBL" id="TGC07299.1"/>
    </source>
</evidence>
<keyword evidence="1" id="KW-0812">Transmembrane</keyword>
<dbReference type="EMBL" id="PGGK01000017">
    <property type="protein sequence ID" value="TGC07299.1"/>
    <property type="molecule type" value="Genomic_DNA"/>
</dbReference>
<dbReference type="RefSeq" id="WP_135390473.1">
    <property type="nucleotide sequence ID" value="NZ_PGGK01000017.1"/>
</dbReference>
<sequence>MDSRKKKGKSIVESEDALSEVLGFSLTLGLMVLALAVIGVAGYPMLDQMQERGHLLNIEQSFSVLQPNINKVAYGKAPSQSVELKMYGSQVSATGTSYMNMSMQAWNSTSSDYDTPSLERQMRKIENQYGENFIAYENTGVWARYPQGGSVIISKPDFAYHDNVLLVPMVTISGSKSVSGTGLTRVISQGGQTSVSVYENVSAVTITLTSDYYESWGRYLNETLEMDINNVDSGNNTISASRNYNPGIDVIVTLSPMSVTIE</sequence>
<protein>
    <submittedName>
        <fullName evidence="2">Uncharacterized protein</fullName>
    </submittedName>
</protein>
<keyword evidence="1" id="KW-1133">Transmembrane helix</keyword>
<feature type="transmembrane region" description="Helical" evidence="1">
    <location>
        <begin position="21"/>
        <end position="46"/>
    </location>
</feature>
<name>A0A4E0QX96_9EURY</name>
<accession>A0A4E0QX96</accession>
<keyword evidence="3" id="KW-1185">Reference proteome</keyword>
<dbReference type="Proteomes" id="UP000297295">
    <property type="component" value="Unassembled WGS sequence"/>
</dbReference>
<evidence type="ECO:0000256" key="1">
    <source>
        <dbReference type="SAM" id="Phobius"/>
    </source>
</evidence>
<dbReference type="AlphaFoldDB" id="A0A4E0QX96"/>
<organism evidence="2 3">
    <name type="scientific">Methanolobus halotolerans</name>
    <dbReference type="NCBI Taxonomy" id="2052935"/>
    <lineage>
        <taxon>Archaea</taxon>
        <taxon>Methanobacteriati</taxon>
        <taxon>Methanobacteriota</taxon>
        <taxon>Stenosarchaea group</taxon>
        <taxon>Methanomicrobia</taxon>
        <taxon>Methanosarcinales</taxon>
        <taxon>Methanosarcinaceae</taxon>
        <taxon>Methanolobus</taxon>
    </lineage>
</organism>